<protein>
    <submittedName>
        <fullName evidence="4">Iron(III) transport system substrate-binding protein</fullName>
    </submittedName>
</protein>
<dbReference type="Proteomes" id="UP000199236">
    <property type="component" value="Unassembled WGS sequence"/>
</dbReference>
<dbReference type="GO" id="GO:0030976">
    <property type="term" value="F:thiamine pyrophosphate binding"/>
    <property type="evidence" value="ECO:0007669"/>
    <property type="project" value="TreeGrafter"/>
</dbReference>
<dbReference type="InterPro" id="IPR026045">
    <property type="entry name" value="Ferric-bd"/>
</dbReference>
<dbReference type="PIRSF" id="PIRSF002825">
    <property type="entry name" value="CfbpA"/>
    <property type="match status" value="1"/>
</dbReference>
<proteinExistence type="predicted"/>
<dbReference type="CDD" id="cd13547">
    <property type="entry name" value="PBP2_Fbp_like_2"/>
    <property type="match status" value="1"/>
</dbReference>
<dbReference type="OrthoDB" id="305758at2"/>
<dbReference type="RefSeq" id="WP_090074474.1">
    <property type="nucleotide sequence ID" value="NZ_FOVR01000011.1"/>
</dbReference>
<dbReference type="GO" id="GO:0030288">
    <property type="term" value="C:outer membrane-bounded periplasmic space"/>
    <property type="evidence" value="ECO:0007669"/>
    <property type="project" value="TreeGrafter"/>
</dbReference>
<dbReference type="GO" id="GO:0015888">
    <property type="term" value="P:thiamine transport"/>
    <property type="evidence" value="ECO:0007669"/>
    <property type="project" value="TreeGrafter"/>
</dbReference>
<feature type="signal peptide" evidence="3">
    <location>
        <begin position="1"/>
        <end position="19"/>
    </location>
</feature>
<gene>
    <name evidence="4" type="ORF">SAMN04488056_11116</name>
</gene>
<dbReference type="AlphaFoldDB" id="A0A1I5J8Z8"/>
<dbReference type="SUPFAM" id="SSF53850">
    <property type="entry name" value="Periplasmic binding protein-like II"/>
    <property type="match status" value="1"/>
</dbReference>
<keyword evidence="1 3" id="KW-0732">Signal</keyword>
<reference evidence="4 5" key="1">
    <citation type="submission" date="2016-10" db="EMBL/GenBank/DDBJ databases">
        <authorList>
            <person name="de Groot N.N."/>
        </authorList>
    </citation>
    <scope>NUCLEOTIDE SEQUENCE [LARGE SCALE GENOMIC DNA]</scope>
    <source>
        <strain evidence="4 5">CGMCC 1.9157</strain>
    </source>
</reference>
<evidence type="ECO:0000313" key="4">
    <source>
        <dbReference type="EMBL" id="SFO69063.1"/>
    </source>
</evidence>
<accession>A0A1I5J8Z8</accession>
<evidence type="ECO:0000313" key="5">
    <source>
        <dbReference type="Proteomes" id="UP000199236"/>
    </source>
</evidence>
<name>A0A1I5J8Z8_9HYPH</name>
<dbReference type="PANTHER" id="PTHR30006:SF2">
    <property type="entry name" value="ABC TRANSPORTER SUBSTRATE-BINDING PROTEIN"/>
    <property type="match status" value="1"/>
</dbReference>
<dbReference type="STRING" id="655353.SAMN04488056_11116"/>
<dbReference type="Pfam" id="PF01547">
    <property type="entry name" value="SBP_bac_1"/>
    <property type="match status" value="1"/>
</dbReference>
<sequence length="322" mass="34302">MRTLTLAALALMAATAAHAETTITLYTSQAPEQAQETVDAFEKANPDIKVNWTRNGTSALMNVMRAEIEAGQVQADILLVADPINLGLLKAQDQLLAYPEAPVAAYDKAAYDKDMTYFGTKAITTGIAYNTNSAKPIKKWADLLTEENRGQIAVPSPLYSGAALNHLHTLINQDSIGWSFYEGLADLDIAPEGGNGPATKAVASGMAKYAIIVDANALRAKAKGSPVDYIAPEDGVSFIGEPVAILKNTKHVAEAKKFVDFLLSKEGQELVSKQGNLPLLSDVASPEGFPALSSMKLLGYDVDAAVKANEEVRAKFADIFGM</sequence>
<dbReference type="InterPro" id="IPR006059">
    <property type="entry name" value="SBP"/>
</dbReference>
<evidence type="ECO:0000256" key="2">
    <source>
        <dbReference type="ARBA" id="ARBA00022764"/>
    </source>
</evidence>
<feature type="chain" id="PRO_5011773841" evidence="3">
    <location>
        <begin position="20"/>
        <end position="322"/>
    </location>
</feature>
<dbReference type="PANTHER" id="PTHR30006">
    <property type="entry name" value="THIAMINE-BINDING PERIPLASMIC PROTEIN-RELATED"/>
    <property type="match status" value="1"/>
</dbReference>
<dbReference type="Gene3D" id="3.40.190.10">
    <property type="entry name" value="Periplasmic binding protein-like II"/>
    <property type="match status" value="2"/>
</dbReference>
<evidence type="ECO:0000256" key="3">
    <source>
        <dbReference type="SAM" id="SignalP"/>
    </source>
</evidence>
<evidence type="ECO:0000256" key="1">
    <source>
        <dbReference type="ARBA" id="ARBA00022729"/>
    </source>
</evidence>
<keyword evidence="2" id="KW-0574">Periplasm</keyword>
<organism evidence="4 5">
    <name type="scientific">Cohaesibacter marisflavi</name>
    <dbReference type="NCBI Taxonomy" id="655353"/>
    <lineage>
        <taxon>Bacteria</taxon>
        <taxon>Pseudomonadati</taxon>
        <taxon>Pseudomonadota</taxon>
        <taxon>Alphaproteobacteria</taxon>
        <taxon>Hyphomicrobiales</taxon>
        <taxon>Cohaesibacteraceae</taxon>
    </lineage>
</organism>
<dbReference type="EMBL" id="FOVR01000011">
    <property type="protein sequence ID" value="SFO69063.1"/>
    <property type="molecule type" value="Genomic_DNA"/>
</dbReference>
<keyword evidence="5" id="KW-1185">Reference proteome</keyword>
<dbReference type="GO" id="GO:0030975">
    <property type="term" value="F:thiamine binding"/>
    <property type="evidence" value="ECO:0007669"/>
    <property type="project" value="TreeGrafter"/>
</dbReference>